<organism evidence="9">
    <name type="scientific">marine metagenome</name>
    <dbReference type="NCBI Taxonomy" id="408172"/>
    <lineage>
        <taxon>unclassified sequences</taxon>
        <taxon>metagenomes</taxon>
        <taxon>ecological metagenomes</taxon>
    </lineage>
</organism>
<dbReference type="InterPro" id="IPR005467">
    <property type="entry name" value="His_kinase_dom"/>
</dbReference>
<dbReference type="EC" id="2.7.13.3" evidence="2"/>
<evidence type="ECO:0000256" key="3">
    <source>
        <dbReference type="ARBA" id="ARBA00022553"/>
    </source>
</evidence>
<dbReference type="Pfam" id="PF02518">
    <property type="entry name" value="HATPase_c"/>
    <property type="match status" value="1"/>
</dbReference>
<keyword evidence="5" id="KW-0418">Kinase</keyword>
<dbReference type="PANTHER" id="PTHR43711">
    <property type="entry name" value="TWO-COMPONENT HISTIDINE KINASE"/>
    <property type="match status" value="1"/>
</dbReference>
<dbReference type="Gene3D" id="1.10.287.130">
    <property type="match status" value="1"/>
</dbReference>
<dbReference type="SUPFAM" id="SSF47384">
    <property type="entry name" value="Homodimeric domain of signal transducing histidine kinase"/>
    <property type="match status" value="1"/>
</dbReference>
<evidence type="ECO:0000313" key="9">
    <source>
        <dbReference type="EMBL" id="SVA14272.1"/>
    </source>
</evidence>
<sequence length="320" mass="36701">MHRTLTRQLRRLGIDSNTYPEQSQWGHFLKMVENVYEGADRDRYLSERSLEISSNELMELNKQLSKASRLSNDANNAKSQFLANMSHELRSPLNAIIGFSELILEEYNNLEEDEVLLDVERIHSSARYLLVIINDILDLSKIEAGKTELMLDNFALSDLLMDIKSMVQPMIDKNANHFILDHDNNLYNVLWDELKVRQIIINLISNSAKFTKNGKIILEVKNYIEKNEKYILMKVVDTGIGMSSGEIENIFAPFIQTKSSSFVDQKGTGLGLSITKKYCEMMNGTVSCESVLDKGTTFTIKIPTIIDRRKPVKERRKNDQ</sequence>
<reference evidence="9" key="1">
    <citation type="submission" date="2018-05" db="EMBL/GenBank/DDBJ databases">
        <authorList>
            <person name="Lanie J.A."/>
            <person name="Ng W.-L."/>
            <person name="Kazmierczak K.M."/>
            <person name="Andrzejewski T.M."/>
            <person name="Davidsen T.M."/>
            <person name="Wayne K.J."/>
            <person name="Tettelin H."/>
            <person name="Glass J.I."/>
            <person name="Rusch D."/>
            <person name="Podicherti R."/>
            <person name="Tsui H.-C.T."/>
            <person name="Winkler M.E."/>
        </authorList>
    </citation>
    <scope>NUCLEOTIDE SEQUENCE</scope>
</reference>
<proteinExistence type="predicted"/>
<keyword evidence="3" id="KW-0597">Phosphoprotein</keyword>
<dbReference type="Gene3D" id="3.30.565.10">
    <property type="entry name" value="Histidine kinase-like ATPase, C-terminal domain"/>
    <property type="match status" value="1"/>
</dbReference>
<evidence type="ECO:0000256" key="1">
    <source>
        <dbReference type="ARBA" id="ARBA00000085"/>
    </source>
</evidence>
<dbReference type="InterPro" id="IPR036890">
    <property type="entry name" value="HATPase_C_sf"/>
</dbReference>
<dbReference type="InterPro" id="IPR050736">
    <property type="entry name" value="Sensor_HK_Regulatory"/>
</dbReference>
<dbReference type="SMART" id="SM00387">
    <property type="entry name" value="HATPase_c"/>
    <property type="match status" value="1"/>
</dbReference>
<gene>
    <name evidence="9" type="ORF">METZ01_LOCUS67126</name>
</gene>
<dbReference type="CDD" id="cd00082">
    <property type="entry name" value="HisKA"/>
    <property type="match status" value="1"/>
</dbReference>
<dbReference type="InterPro" id="IPR004358">
    <property type="entry name" value="Sig_transdc_His_kin-like_C"/>
</dbReference>
<feature type="coiled-coil region" evidence="7">
    <location>
        <begin position="50"/>
        <end position="80"/>
    </location>
</feature>
<dbReference type="InterPro" id="IPR003594">
    <property type="entry name" value="HATPase_dom"/>
</dbReference>
<evidence type="ECO:0000256" key="4">
    <source>
        <dbReference type="ARBA" id="ARBA00022679"/>
    </source>
</evidence>
<dbReference type="InterPro" id="IPR036097">
    <property type="entry name" value="HisK_dim/P_sf"/>
</dbReference>
<dbReference type="CDD" id="cd16922">
    <property type="entry name" value="HATPase_EvgS-ArcB-TorS-like"/>
    <property type="match status" value="1"/>
</dbReference>
<dbReference type="AlphaFoldDB" id="A0A381TDN9"/>
<keyword evidence="4" id="KW-0808">Transferase</keyword>
<evidence type="ECO:0000256" key="2">
    <source>
        <dbReference type="ARBA" id="ARBA00012438"/>
    </source>
</evidence>
<evidence type="ECO:0000256" key="6">
    <source>
        <dbReference type="ARBA" id="ARBA00023012"/>
    </source>
</evidence>
<accession>A0A381TDN9</accession>
<protein>
    <recommendedName>
        <fullName evidence="2">histidine kinase</fullName>
        <ecNumber evidence="2">2.7.13.3</ecNumber>
    </recommendedName>
</protein>
<dbReference type="PANTHER" id="PTHR43711:SF26">
    <property type="entry name" value="SENSOR HISTIDINE KINASE RCSC"/>
    <property type="match status" value="1"/>
</dbReference>
<comment type="catalytic activity">
    <reaction evidence="1">
        <text>ATP + protein L-histidine = ADP + protein N-phospho-L-histidine.</text>
        <dbReference type="EC" id="2.7.13.3"/>
    </reaction>
</comment>
<keyword evidence="7" id="KW-0175">Coiled coil</keyword>
<dbReference type="EMBL" id="UINC01004430">
    <property type="protein sequence ID" value="SVA14272.1"/>
    <property type="molecule type" value="Genomic_DNA"/>
</dbReference>
<evidence type="ECO:0000256" key="5">
    <source>
        <dbReference type="ARBA" id="ARBA00022777"/>
    </source>
</evidence>
<dbReference type="Pfam" id="PF00512">
    <property type="entry name" value="HisKA"/>
    <property type="match status" value="1"/>
</dbReference>
<dbReference type="SUPFAM" id="SSF55874">
    <property type="entry name" value="ATPase domain of HSP90 chaperone/DNA topoisomerase II/histidine kinase"/>
    <property type="match status" value="1"/>
</dbReference>
<dbReference type="PROSITE" id="PS50109">
    <property type="entry name" value="HIS_KIN"/>
    <property type="match status" value="1"/>
</dbReference>
<dbReference type="PRINTS" id="PR00344">
    <property type="entry name" value="BCTRLSENSOR"/>
</dbReference>
<dbReference type="GO" id="GO:0000155">
    <property type="term" value="F:phosphorelay sensor kinase activity"/>
    <property type="evidence" value="ECO:0007669"/>
    <property type="project" value="InterPro"/>
</dbReference>
<feature type="domain" description="Histidine kinase" evidence="8">
    <location>
        <begin position="84"/>
        <end position="306"/>
    </location>
</feature>
<dbReference type="SMART" id="SM00388">
    <property type="entry name" value="HisKA"/>
    <property type="match status" value="1"/>
</dbReference>
<evidence type="ECO:0000259" key="8">
    <source>
        <dbReference type="PROSITE" id="PS50109"/>
    </source>
</evidence>
<keyword evidence="6" id="KW-0902">Two-component regulatory system</keyword>
<dbReference type="InterPro" id="IPR003661">
    <property type="entry name" value="HisK_dim/P_dom"/>
</dbReference>
<evidence type="ECO:0000256" key="7">
    <source>
        <dbReference type="SAM" id="Coils"/>
    </source>
</evidence>
<name>A0A381TDN9_9ZZZZ</name>